<protein>
    <submittedName>
        <fullName evidence="1">Uncharacterized protein</fullName>
    </submittedName>
</protein>
<name>A0ABT3AZX7_9CYAN</name>
<gene>
    <name evidence="1" type="ORF">OGM63_14305</name>
</gene>
<accession>A0ABT3AZX7</accession>
<dbReference type="Proteomes" id="UP001526143">
    <property type="component" value="Unassembled WGS sequence"/>
</dbReference>
<proteinExistence type="predicted"/>
<keyword evidence="2" id="KW-1185">Reference proteome</keyword>
<evidence type="ECO:0000313" key="2">
    <source>
        <dbReference type="Proteomes" id="UP001526143"/>
    </source>
</evidence>
<dbReference type="RefSeq" id="WP_263746250.1">
    <property type="nucleotide sequence ID" value="NZ_JAOWRF010000211.1"/>
</dbReference>
<dbReference type="EMBL" id="JAOWRF010000211">
    <property type="protein sequence ID" value="MCV3214673.1"/>
    <property type="molecule type" value="Genomic_DNA"/>
</dbReference>
<reference evidence="1 2" key="1">
    <citation type="submission" date="2022-10" db="EMBL/GenBank/DDBJ databases">
        <title>Identification of biosynthetic pathway for the production of the potent trypsin inhibitor radiosumin.</title>
        <authorList>
            <person name="Fewer D.P."/>
            <person name="Delbaje E."/>
            <person name="Ouyang X."/>
            <person name="Agostino P.D."/>
            <person name="Wahlsten M."/>
            <person name="Jokela J."/>
            <person name="Permi P."/>
            <person name="Haapaniemi E."/>
            <person name="Koistinen H."/>
        </authorList>
    </citation>
    <scope>NUCLEOTIDE SEQUENCE [LARGE SCALE GENOMIC DNA]</scope>
    <source>
        <strain evidence="1 2">NIES-515</strain>
    </source>
</reference>
<sequence length="51" mass="5363">MSITAIGLAVVYAHQWLGDLPSLQPLQRYAPIVSAIAVIATRSVLTACAVI</sequence>
<comment type="caution">
    <text evidence="1">The sequence shown here is derived from an EMBL/GenBank/DDBJ whole genome shotgun (WGS) entry which is preliminary data.</text>
</comment>
<evidence type="ECO:0000313" key="1">
    <source>
        <dbReference type="EMBL" id="MCV3214673.1"/>
    </source>
</evidence>
<organism evidence="1 2">
    <name type="scientific">Plectonema radiosum NIES-515</name>
    <dbReference type="NCBI Taxonomy" id="2986073"/>
    <lineage>
        <taxon>Bacteria</taxon>
        <taxon>Bacillati</taxon>
        <taxon>Cyanobacteriota</taxon>
        <taxon>Cyanophyceae</taxon>
        <taxon>Oscillatoriophycideae</taxon>
        <taxon>Oscillatoriales</taxon>
        <taxon>Microcoleaceae</taxon>
        <taxon>Plectonema</taxon>
    </lineage>
</organism>